<dbReference type="GO" id="GO:0016020">
    <property type="term" value="C:membrane"/>
    <property type="evidence" value="ECO:0007669"/>
    <property type="project" value="TreeGrafter"/>
</dbReference>
<dbReference type="SUPFAM" id="SSF48371">
    <property type="entry name" value="ARM repeat"/>
    <property type="match status" value="1"/>
</dbReference>
<accession>A0A1X7UUP9</accession>
<dbReference type="InterPro" id="IPR016024">
    <property type="entry name" value="ARM-type_fold"/>
</dbReference>
<feature type="domain" description="W2" evidence="2">
    <location>
        <begin position="339"/>
        <end position="507"/>
    </location>
</feature>
<dbReference type="STRING" id="400682.A0A1X7UUP9"/>
<organism evidence="3">
    <name type="scientific">Amphimedon queenslandica</name>
    <name type="common">Sponge</name>
    <dbReference type="NCBI Taxonomy" id="400682"/>
    <lineage>
        <taxon>Eukaryota</taxon>
        <taxon>Metazoa</taxon>
        <taxon>Porifera</taxon>
        <taxon>Demospongiae</taxon>
        <taxon>Heteroscleromorpha</taxon>
        <taxon>Haplosclerida</taxon>
        <taxon>Niphatidae</taxon>
        <taxon>Amphimedon</taxon>
    </lineage>
</organism>
<dbReference type="InterPro" id="IPR051245">
    <property type="entry name" value="eIF5-mimic_regulator"/>
</dbReference>
<dbReference type="eggNOG" id="KOG2297">
    <property type="taxonomic scope" value="Eukaryota"/>
</dbReference>
<dbReference type="Pfam" id="PF02020">
    <property type="entry name" value="W2"/>
    <property type="match status" value="1"/>
</dbReference>
<dbReference type="PANTHER" id="PTHR14208">
    <property type="entry name" value="BASIC LEUCINE ZIPPER AND W2 DOMAIN-CONTAINING PROTEIN"/>
    <property type="match status" value="1"/>
</dbReference>
<comment type="similarity">
    <text evidence="1">Belongs to the BZW family.</text>
</comment>
<dbReference type="Pfam" id="PF25504">
    <property type="entry name" value="HEAT_5MP1_2"/>
    <property type="match status" value="1"/>
</dbReference>
<dbReference type="SMART" id="SM00515">
    <property type="entry name" value="eIF5C"/>
    <property type="match status" value="1"/>
</dbReference>
<sequence length="508" mass="58502">MCAAKELPTLAGSRYKIRKRDKKKKYALEEEHGVRYETKNTDEKALSEFDTKTMDPLPTSSTSEVKIYVKYKVKNDTKTDEKAKSEFSTPVKEPLPVLNVPYKFKTRKRDEKVKYDAESFADTVISKLNETDGSPEALSTVLAKEGETLDYRRYAESLLEILIAGGILAPGGKVESDQPSSFCVFLATPTVTGLKLYLQVLTNLLRRYRYLQKQVKDTISKVINYLKAFTERQRQCLAIYTALCITEGILTQDVINNLFLNVLCAEHLMKEDLGLSFTIVLFRTWIEEKGIINVGSVLRKTKLENQLLNILPLSRRTEETFDKHFTEAGLHELVTFRKAQQNIRIKKKLKGEIDDYLENETESSIIIDHIQEVLESSTLTEVHTVTLLWKSVMDTGDWSKVEGQSLIDQLEKHLEKYSSLFYPFCERGTPQLMLMREIQSYCAKSPVFINLFPRIILNFYKKDLISEQAILKWHEDAFLPDKKDTFLSQMNKMVEWLKTADEESDDGN</sequence>
<evidence type="ECO:0000313" key="3">
    <source>
        <dbReference type="EnsemblMetazoa" id="Aqu2.1.31508_001"/>
    </source>
</evidence>
<reference evidence="3" key="1">
    <citation type="submission" date="2017-05" db="UniProtKB">
        <authorList>
            <consortium name="EnsemblMetazoa"/>
        </authorList>
    </citation>
    <scope>IDENTIFICATION</scope>
</reference>
<dbReference type="AlphaFoldDB" id="A0A1X7UUP9"/>
<dbReference type="PANTHER" id="PTHR14208:SF2">
    <property type="entry name" value="PROTEIN KRASAVIETZ"/>
    <property type="match status" value="1"/>
</dbReference>
<dbReference type="PROSITE" id="PS51363">
    <property type="entry name" value="W2"/>
    <property type="match status" value="1"/>
</dbReference>
<dbReference type="InterPro" id="IPR003307">
    <property type="entry name" value="W2_domain"/>
</dbReference>
<dbReference type="CDD" id="cd11560">
    <property type="entry name" value="W2_eIF5C_like"/>
    <property type="match status" value="1"/>
</dbReference>
<dbReference type="FunCoup" id="A0A1X7UUP9">
    <property type="interactions" value="954"/>
</dbReference>
<proteinExistence type="inferred from homology"/>
<dbReference type="InterPro" id="IPR043510">
    <property type="entry name" value="W2_5MP1/2"/>
</dbReference>
<protein>
    <recommendedName>
        <fullName evidence="2">W2 domain-containing protein</fullName>
    </recommendedName>
</protein>
<dbReference type="Gene3D" id="1.25.40.180">
    <property type="match status" value="1"/>
</dbReference>
<name>A0A1X7UUP9_AMPQE</name>
<dbReference type="EnsemblMetazoa" id="Aqu2.1.31508_001">
    <property type="protein sequence ID" value="Aqu2.1.31508_001"/>
    <property type="gene ID" value="Aqu2.1.31508"/>
</dbReference>
<dbReference type="GO" id="GO:0005737">
    <property type="term" value="C:cytoplasm"/>
    <property type="evidence" value="ECO:0007669"/>
    <property type="project" value="TreeGrafter"/>
</dbReference>
<dbReference type="OMA" id="TEFCLFR"/>
<dbReference type="InterPro" id="IPR057397">
    <property type="entry name" value="HEAT_5MP1_2"/>
</dbReference>
<dbReference type="InParanoid" id="A0A1X7UUP9"/>
<evidence type="ECO:0000259" key="2">
    <source>
        <dbReference type="PROSITE" id="PS51363"/>
    </source>
</evidence>
<dbReference type="OrthoDB" id="1727522at2759"/>
<evidence type="ECO:0000256" key="1">
    <source>
        <dbReference type="ARBA" id="ARBA00008151"/>
    </source>
</evidence>